<sequence length="493" mass="54867">MFSPKESRRCSRELLSDIPLFNGLADSVTDQLLAASRVVSIPAHTQIFSVQSPVKEAFVLVRGTLRRSTRLAGEVEKTLELIQSPQLLAPGEVFGAERYTSQCESLGSSLILVIDAWRLRAIVQQDLPLSDRLIQLLALRLRSTECDVTSYHYGLSATQRVLDYLLAQGGEALKSAGETPVTLRPSKKMIAARLGITPESFSRCLRELIDLGLIVVDGRVLYIQNAALRDYENGNPERRMSFSRRERAEIIRPRKKLSAGALVNLCGRLRVLSQRLATSWAMIATGLPPAKYQVRLRALVGDFERVDKRLDGLALAPQVGERLQAVQAIWPAYREALLGSATPAEAAAVLGLSEKMLEATDAMTKAAELCGETPDAHYVNTAGRNRMISQRVCKLFLFWDWPGCEDLGEPALTESVREFARNLTELQQNSHGVAELALQLKEVDAQWQVFIASLLPDLSRARRTHHARVVFTEGERLLRLMDTTVKLYERLGK</sequence>
<evidence type="ECO:0000256" key="6">
    <source>
        <dbReference type="ARBA" id="ARBA00023136"/>
    </source>
</evidence>
<proteinExistence type="predicted"/>
<keyword evidence="2" id="KW-0812">Transmembrane</keyword>
<dbReference type="Gene3D" id="1.10.10.10">
    <property type="entry name" value="Winged helix-like DNA-binding domain superfamily/Winged helix DNA-binding domain"/>
    <property type="match status" value="1"/>
</dbReference>
<dbReference type="SMART" id="SM00419">
    <property type="entry name" value="HTH_CRP"/>
    <property type="match status" value="1"/>
</dbReference>
<evidence type="ECO:0000256" key="1">
    <source>
        <dbReference type="ARBA" id="ARBA00004141"/>
    </source>
</evidence>
<evidence type="ECO:0000256" key="2">
    <source>
        <dbReference type="ARBA" id="ARBA00022692"/>
    </source>
</evidence>
<dbReference type="Proteomes" id="UP000292136">
    <property type="component" value="Unassembled WGS sequence"/>
</dbReference>
<evidence type="ECO:0000259" key="8">
    <source>
        <dbReference type="PROSITE" id="PS51063"/>
    </source>
</evidence>
<dbReference type="Gene3D" id="2.60.120.10">
    <property type="entry name" value="Jelly Rolls"/>
    <property type="match status" value="1"/>
</dbReference>
<dbReference type="PANTHER" id="PTHR24567:SF26">
    <property type="entry name" value="REGULATORY PROTEIN YEIL"/>
    <property type="match status" value="1"/>
</dbReference>
<gene>
    <name evidence="9" type="ORF">EV678_0274</name>
</gene>
<dbReference type="InterPro" id="IPR014710">
    <property type="entry name" value="RmlC-like_jellyroll"/>
</dbReference>
<evidence type="ECO:0000256" key="5">
    <source>
        <dbReference type="ARBA" id="ARBA00023125"/>
    </source>
</evidence>
<comment type="subcellular location">
    <subcellularLocation>
        <location evidence="1">Membrane</location>
        <topology evidence="1">Multi-pass membrane protein</topology>
    </subcellularLocation>
</comment>
<keyword evidence="10" id="KW-1185">Reference proteome</keyword>
<dbReference type="Pfam" id="PF13675">
    <property type="entry name" value="PilJ"/>
    <property type="match status" value="2"/>
</dbReference>
<keyword evidence="4" id="KW-0805">Transcription regulation</keyword>
<dbReference type="Pfam" id="PF13545">
    <property type="entry name" value="HTH_Crp_2"/>
    <property type="match status" value="1"/>
</dbReference>
<accession>A0ABY0IPJ5</accession>
<keyword evidence="6" id="KW-0472">Membrane</keyword>
<reference evidence="9 10" key="1">
    <citation type="submission" date="2019-02" db="EMBL/GenBank/DDBJ databases">
        <title>Genomic Encyclopedia of Type Strains, Phase IV (KMG-IV): sequencing the most valuable type-strain genomes for metagenomic binning, comparative biology and taxonomic classification.</title>
        <authorList>
            <person name="Goeker M."/>
        </authorList>
    </citation>
    <scope>NUCLEOTIDE SEQUENCE [LARGE SCALE GENOMIC DNA]</scope>
    <source>
        <strain evidence="9 10">DSM 21223</strain>
    </source>
</reference>
<dbReference type="InterPro" id="IPR036390">
    <property type="entry name" value="WH_DNA-bd_sf"/>
</dbReference>
<evidence type="ECO:0000256" key="7">
    <source>
        <dbReference type="ARBA" id="ARBA00023163"/>
    </source>
</evidence>
<dbReference type="PANTHER" id="PTHR24567">
    <property type="entry name" value="CRP FAMILY TRANSCRIPTIONAL REGULATORY PROTEIN"/>
    <property type="match status" value="1"/>
</dbReference>
<keyword evidence="3" id="KW-1133">Transmembrane helix</keyword>
<dbReference type="SUPFAM" id="SSF46785">
    <property type="entry name" value="Winged helix' DNA-binding domain"/>
    <property type="match status" value="1"/>
</dbReference>
<keyword evidence="7" id="KW-0804">Transcription</keyword>
<dbReference type="InterPro" id="IPR018490">
    <property type="entry name" value="cNMP-bd_dom_sf"/>
</dbReference>
<dbReference type="InterPro" id="IPR036388">
    <property type="entry name" value="WH-like_DNA-bd_sf"/>
</dbReference>
<dbReference type="InterPro" id="IPR029095">
    <property type="entry name" value="NarX-like_N"/>
</dbReference>
<evidence type="ECO:0000313" key="9">
    <source>
        <dbReference type="EMBL" id="RZT89488.1"/>
    </source>
</evidence>
<dbReference type="InterPro" id="IPR050397">
    <property type="entry name" value="Env_Response_Regulators"/>
</dbReference>
<comment type="caution">
    <text evidence="9">The sequence shown here is derived from an EMBL/GenBank/DDBJ whole genome shotgun (WGS) entry which is preliminary data.</text>
</comment>
<protein>
    <submittedName>
        <fullName evidence="9">CRP-like cAMP-binding protein</fullName>
    </submittedName>
</protein>
<organism evidence="9 10">
    <name type="scientific">Azospira oryzae</name>
    <dbReference type="NCBI Taxonomy" id="146939"/>
    <lineage>
        <taxon>Bacteria</taxon>
        <taxon>Pseudomonadati</taxon>
        <taxon>Pseudomonadota</taxon>
        <taxon>Betaproteobacteria</taxon>
        <taxon>Rhodocyclales</taxon>
        <taxon>Rhodocyclaceae</taxon>
        <taxon>Azospira</taxon>
    </lineage>
</organism>
<feature type="domain" description="HTH crp-type" evidence="8">
    <location>
        <begin position="155"/>
        <end position="227"/>
    </location>
</feature>
<evidence type="ECO:0000256" key="4">
    <source>
        <dbReference type="ARBA" id="ARBA00023015"/>
    </source>
</evidence>
<keyword evidence="5" id="KW-0238">DNA-binding</keyword>
<evidence type="ECO:0000256" key="3">
    <source>
        <dbReference type="ARBA" id="ARBA00022989"/>
    </source>
</evidence>
<evidence type="ECO:0000313" key="10">
    <source>
        <dbReference type="Proteomes" id="UP000292136"/>
    </source>
</evidence>
<dbReference type="EMBL" id="SHKM01000001">
    <property type="protein sequence ID" value="RZT89488.1"/>
    <property type="molecule type" value="Genomic_DNA"/>
</dbReference>
<dbReference type="InterPro" id="IPR012318">
    <property type="entry name" value="HTH_CRP"/>
</dbReference>
<dbReference type="PROSITE" id="PS51063">
    <property type="entry name" value="HTH_CRP_2"/>
    <property type="match status" value="1"/>
</dbReference>
<dbReference type="SUPFAM" id="SSF51206">
    <property type="entry name" value="cAMP-binding domain-like"/>
    <property type="match status" value="1"/>
</dbReference>
<dbReference type="RefSeq" id="WP_130458234.1">
    <property type="nucleotide sequence ID" value="NZ_SHKM01000001.1"/>
</dbReference>
<name>A0ABY0IPJ5_9RHOO</name>